<protein>
    <submittedName>
        <fullName evidence="2">Uncharacterized protein</fullName>
    </submittedName>
</protein>
<feature type="compositionally biased region" description="Basic residues" evidence="1">
    <location>
        <begin position="141"/>
        <end position="151"/>
    </location>
</feature>
<evidence type="ECO:0000256" key="1">
    <source>
        <dbReference type="SAM" id="MobiDB-lite"/>
    </source>
</evidence>
<reference evidence="2" key="2">
    <citation type="submission" date="2012-06" db="EMBL/GenBank/DDBJ databases">
        <authorList>
            <person name="Yu Y."/>
            <person name="Currie J."/>
            <person name="Lomeli R."/>
            <person name="Angelova A."/>
            <person name="Collura K."/>
            <person name="Wissotski M."/>
            <person name="Campos D."/>
            <person name="Kudrna D."/>
            <person name="Golser W."/>
            <person name="Ashely E."/>
            <person name="Descour A."/>
            <person name="Fernandes J."/>
            <person name="Soderlund C."/>
            <person name="Walbot V."/>
        </authorList>
    </citation>
    <scope>NUCLEOTIDE SEQUENCE</scope>
    <source>
        <strain evidence="2">B73</strain>
    </source>
</reference>
<dbReference type="EMBL" id="BT068567">
    <property type="protein sequence ID" value="ACN35464.1"/>
    <property type="molecule type" value="mRNA"/>
</dbReference>
<organism evidence="2">
    <name type="scientific">Zea mays</name>
    <name type="common">Maize</name>
    <dbReference type="NCBI Taxonomy" id="4577"/>
    <lineage>
        <taxon>Eukaryota</taxon>
        <taxon>Viridiplantae</taxon>
        <taxon>Streptophyta</taxon>
        <taxon>Embryophyta</taxon>
        <taxon>Tracheophyta</taxon>
        <taxon>Spermatophyta</taxon>
        <taxon>Magnoliopsida</taxon>
        <taxon>Liliopsida</taxon>
        <taxon>Poales</taxon>
        <taxon>Poaceae</taxon>
        <taxon>PACMAD clade</taxon>
        <taxon>Panicoideae</taxon>
        <taxon>Andropogonodae</taxon>
        <taxon>Andropogoneae</taxon>
        <taxon>Tripsacinae</taxon>
        <taxon>Zea</taxon>
    </lineage>
</organism>
<evidence type="ECO:0000313" key="2">
    <source>
        <dbReference type="EMBL" id="ACN35464.1"/>
    </source>
</evidence>
<proteinExistence type="evidence at transcript level"/>
<dbReference type="AlphaFoldDB" id="C0PJU8"/>
<name>C0PJU8_MAIZE</name>
<feature type="compositionally biased region" description="Basic and acidic residues" evidence="1">
    <location>
        <begin position="22"/>
        <end position="32"/>
    </location>
</feature>
<accession>C0PJU8</accession>
<reference evidence="2" key="1">
    <citation type="journal article" date="2009" name="PLoS Genet.">
        <title>Sequencing, mapping, and analysis of 27,455 maize full-length cDNAs.</title>
        <authorList>
            <person name="Soderlund C."/>
            <person name="Descour A."/>
            <person name="Kudrna D."/>
            <person name="Bomhoff M."/>
            <person name="Boyd L."/>
            <person name="Currie J."/>
            <person name="Angelova A."/>
            <person name="Collura K."/>
            <person name="Wissotski M."/>
            <person name="Ashley E."/>
            <person name="Morrow D."/>
            <person name="Fernandes J."/>
            <person name="Walbot V."/>
            <person name="Yu Y."/>
        </authorList>
    </citation>
    <scope>NUCLEOTIDE SEQUENCE</scope>
    <source>
        <strain evidence="2">B73</strain>
    </source>
</reference>
<feature type="region of interest" description="Disordered" evidence="1">
    <location>
        <begin position="22"/>
        <end position="106"/>
    </location>
</feature>
<feature type="region of interest" description="Disordered" evidence="1">
    <location>
        <begin position="120"/>
        <end position="161"/>
    </location>
</feature>
<sequence length="161" mass="17644">MEGNEARGFRERREEVELVRRRARLHSGERGVGEGGEVDGRGGATAEEAGRVEPARGAAKRAAGVTPERATGVQQRGARECGDPEPPPPEEDNEQEQQSYCGHCGSDGGGEEGVAAVLTMGKQGRRRWSSWREGLLEKAGRHGSGRRRRRREAAWCMRARK</sequence>